<accession>A0A1X0YCV1</accession>
<dbReference type="InterPro" id="IPR014710">
    <property type="entry name" value="RmlC-like_jellyroll"/>
</dbReference>
<dbReference type="GO" id="GO:0003700">
    <property type="term" value="F:DNA-binding transcription factor activity"/>
    <property type="evidence" value="ECO:0007669"/>
    <property type="project" value="TreeGrafter"/>
</dbReference>
<dbReference type="STRING" id="1969733.B5V00_02440"/>
<comment type="caution">
    <text evidence="2">The sequence shown here is derived from an EMBL/GenBank/DDBJ whole genome shotgun (WGS) entry which is preliminary data.</text>
</comment>
<dbReference type="Gene3D" id="2.60.120.10">
    <property type="entry name" value="Jelly Rolls"/>
    <property type="match status" value="1"/>
</dbReference>
<dbReference type="CDD" id="cd00038">
    <property type="entry name" value="CAP_ED"/>
    <property type="match status" value="1"/>
</dbReference>
<evidence type="ECO:0000313" key="2">
    <source>
        <dbReference type="EMBL" id="ORJ62929.1"/>
    </source>
</evidence>
<dbReference type="SUPFAM" id="SSF51206">
    <property type="entry name" value="cAMP-binding domain-like"/>
    <property type="match status" value="1"/>
</dbReference>
<feature type="domain" description="Cyclic nucleotide-binding" evidence="1">
    <location>
        <begin position="27"/>
        <end position="148"/>
    </location>
</feature>
<evidence type="ECO:0000313" key="3">
    <source>
        <dbReference type="Proteomes" id="UP000193136"/>
    </source>
</evidence>
<dbReference type="Pfam" id="PF00027">
    <property type="entry name" value="cNMP_binding"/>
    <property type="match status" value="1"/>
</dbReference>
<dbReference type="InterPro" id="IPR050397">
    <property type="entry name" value="Env_Response_Regulators"/>
</dbReference>
<dbReference type="AlphaFoldDB" id="A0A1X0YCV1"/>
<gene>
    <name evidence="2" type="ORF">B5V00_02440</name>
</gene>
<dbReference type="EMBL" id="NAAD01000002">
    <property type="protein sequence ID" value="ORJ62929.1"/>
    <property type="molecule type" value="Genomic_DNA"/>
</dbReference>
<dbReference type="RefSeq" id="WP_085009161.1">
    <property type="nucleotide sequence ID" value="NZ_NAAD01000002.1"/>
</dbReference>
<dbReference type="PANTHER" id="PTHR24567:SF74">
    <property type="entry name" value="HTH-TYPE TRANSCRIPTIONAL REGULATOR ARCR"/>
    <property type="match status" value="1"/>
</dbReference>
<dbReference type="GO" id="GO:0005829">
    <property type="term" value="C:cytosol"/>
    <property type="evidence" value="ECO:0007669"/>
    <property type="project" value="TreeGrafter"/>
</dbReference>
<sequence length="164" mass="18672">MGQATSFVCDGVCEERLCGRMKQELRFFNFMEDEDLDEVSHYFECRQVPAGQTLWKEGEPGTFVVFIINGRVELRKETEFKGRSVVVGIYGQGSIAGELCLLDHSPRTETAIALDHVDLIILTANHFEQMMTLHPELGNKLLRGMLLTVSRRLKKSFERLASIF</sequence>
<organism evidence="2 3">
    <name type="scientific">Geothermobacter hydrogeniphilus</name>
    <dbReference type="NCBI Taxonomy" id="1969733"/>
    <lineage>
        <taxon>Bacteria</taxon>
        <taxon>Pseudomonadati</taxon>
        <taxon>Thermodesulfobacteriota</taxon>
        <taxon>Desulfuromonadia</taxon>
        <taxon>Desulfuromonadales</taxon>
        <taxon>Geothermobacteraceae</taxon>
        <taxon>Geothermobacter</taxon>
    </lineage>
</organism>
<proteinExistence type="predicted"/>
<dbReference type="Proteomes" id="UP000193136">
    <property type="component" value="Unassembled WGS sequence"/>
</dbReference>
<protein>
    <recommendedName>
        <fullName evidence="1">Cyclic nucleotide-binding domain-containing protein</fullName>
    </recommendedName>
</protein>
<dbReference type="InterPro" id="IPR000595">
    <property type="entry name" value="cNMP-bd_dom"/>
</dbReference>
<dbReference type="PANTHER" id="PTHR24567">
    <property type="entry name" value="CRP FAMILY TRANSCRIPTIONAL REGULATORY PROTEIN"/>
    <property type="match status" value="1"/>
</dbReference>
<dbReference type="OrthoDB" id="5401860at2"/>
<dbReference type="SMART" id="SM00100">
    <property type="entry name" value="cNMP"/>
    <property type="match status" value="1"/>
</dbReference>
<dbReference type="InterPro" id="IPR018490">
    <property type="entry name" value="cNMP-bd_dom_sf"/>
</dbReference>
<reference evidence="2 3" key="1">
    <citation type="submission" date="2017-03" db="EMBL/GenBank/DDBJ databases">
        <title>Genome sequence of Geothermobacter sp. EPR-M, Deep-Sea Iron Reducer.</title>
        <authorList>
            <person name="Tully B."/>
            <person name="Savalia P."/>
            <person name="Abuyen K."/>
            <person name="Baughan C."/>
            <person name="Romero E."/>
            <person name="Ronkowski C."/>
            <person name="Torres B."/>
            <person name="Tremblay J."/>
            <person name="Trujillo A."/>
            <person name="Tyler M."/>
            <person name="Perez-Rodriguez I."/>
            <person name="Amend J."/>
        </authorList>
    </citation>
    <scope>NUCLEOTIDE SEQUENCE [LARGE SCALE GENOMIC DNA]</scope>
    <source>
        <strain evidence="2 3">EPR-M</strain>
    </source>
</reference>
<name>A0A1X0YCV1_9BACT</name>
<dbReference type="PROSITE" id="PS50042">
    <property type="entry name" value="CNMP_BINDING_3"/>
    <property type="match status" value="1"/>
</dbReference>
<evidence type="ECO:0000259" key="1">
    <source>
        <dbReference type="PROSITE" id="PS50042"/>
    </source>
</evidence>
<keyword evidence="3" id="KW-1185">Reference proteome</keyword>